<keyword evidence="5 9" id="KW-0653">Protein transport</keyword>
<accession>A0A1G2CFP3</accession>
<proteinExistence type="inferred from homology"/>
<evidence type="ECO:0000313" key="10">
    <source>
        <dbReference type="EMBL" id="OGZ00219.1"/>
    </source>
</evidence>
<evidence type="ECO:0000256" key="9">
    <source>
        <dbReference type="HAMAP-Rule" id="MF_00422"/>
    </source>
</evidence>
<feature type="transmembrane region" description="Helical" evidence="9">
    <location>
        <begin position="30"/>
        <end position="52"/>
    </location>
</feature>
<dbReference type="GO" id="GO:0065002">
    <property type="term" value="P:intracellular protein transmembrane transport"/>
    <property type="evidence" value="ECO:0007669"/>
    <property type="project" value="UniProtKB-UniRule"/>
</dbReference>
<dbReference type="Proteomes" id="UP000176287">
    <property type="component" value="Unassembled WGS sequence"/>
</dbReference>
<dbReference type="InterPro" id="IPR038379">
    <property type="entry name" value="SecE_sf"/>
</dbReference>
<organism evidence="10 11">
    <name type="scientific">Candidatus Liptonbacteria bacterium RIFCSPLOWO2_01_FULL_45_15</name>
    <dbReference type="NCBI Taxonomy" id="1798649"/>
    <lineage>
        <taxon>Bacteria</taxon>
        <taxon>Candidatus Liptoniibacteriota</taxon>
    </lineage>
</organism>
<dbReference type="Pfam" id="PF00584">
    <property type="entry name" value="SecE"/>
    <property type="match status" value="1"/>
</dbReference>
<protein>
    <recommendedName>
        <fullName evidence="9">Protein translocase subunit SecE</fullName>
    </recommendedName>
</protein>
<dbReference type="EMBL" id="MHKZ01000026">
    <property type="protein sequence ID" value="OGZ00219.1"/>
    <property type="molecule type" value="Genomic_DNA"/>
</dbReference>
<comment type="caution">
    <text evidence="10">The sequence shown here is derived from an EMBL/GenBank/DDBJ whole genome shotgun (WGS) entry which is preliminary data.</text>
</comment>
<name>A0A1G2CFP3_9BACT</name>
<keyword evidence="6 9" id="KW-1133">Transmembrane helix</keyword>
<evidence type="ECO:0000256" key="3">
    <source>
        <dbReference type="ARBA" id="ARBA00022475"/>
    </source>
</evidence>
<dbReference type="GO" id="GO:0008320">
    <property type="term" value="F:protein transmembrane transporter activity"/>
    <property type="evidence" value="ECO:0007669"/>
    <property type="project" value="UniProtKB-UniRule"/>
</dbReference>
<dbReference type="PANTHER" id="PTHR33910">
    <property type="entry name" value="PROTEIN TRANSLOCASE SUBUNIT SECE"/>
    <property type="match status" value="1"/>
</dbReference>
<evidence type="ECO:0000256" key="4">
    <source>
        <dbReference type="ARBA" id="ARBA00022692"/>
    </source>
</evidence>
<sequence length="63" mass="7488">MFGRIKTFIQETRQELRHINWPTRQEAVRLTAFVVILSIVLAVFLGAFDYIFTFIIKKFILKV</sequence>
<dbReference type="GO" id="GO:0005886">
    <property type="term" value="C:plasma membrane"/>
    <property type="evidence" value="ECO:0007669"/>
    <property type="project" value="UniProtKB-SubCell"/>
</dbReference>
<dbReference type="NCBIfam" id="TIGR00964">
    <property type="entry name" value="secE_bact"/>
    <property type="match status" value="1"/>
</dbReference>
<evidence type="ECO:0000256" key="5">
    <source>
        <dbReference type="ARBA" id="ARBA00022927"/>
    </source>
</evidence>
<dbReference type="InterPro" id="IPR001901">
    <property type="entry name" value="Translocase_SecE/Sec61-g"/>
</dbReference>
<dbReference type="PANTHER" id="PTHR33910:SF1">
    <property type="entry name" value="PROTEIN TRANSLOCASE SUBUNIT SECE"/>
    <property type="match status" value="1"/>
</dbReference>
<comment type="function">
    <text evidence="9">Essential subunit of the Sec protein translocation channel SecYEG. Clamps together the 2 halves of SecY. May contact the channel plug during translocation.</text>
</comment>
<comment type="similarity">
    <text evidence="9">Belongs to the SecE/SEC61-gamma family.</text>
</comment>
<evidence type="ECO:0000256" key="6">
    <source>
        <dbReference type="ARBA" id="ARBA00022989"/>
    </source>
</evidence>
<reference evidence="10 11" key="1">
    <citation type="journal article" date="2016" name="Nat. Commun.">
        <title>Thousands of microbial genomes shed light on interconnected biogeochemical processes in an aquifer system.</title>
        <authorList>
            <person name="Anantharaman K."/>
            <person name="Brown C.T."/>
            <person name="Hug L.A."/>
            <person name="Sharon I."/>
            <person name="Castelle C.J."/>
            <person name="Probst A.J."/>
            <person name="Thomas B.C."/>
            <person name="Singh A."/>
            <person name="Wilkins M.J."/>
            <person name="Karaoz U."/>
            <person name="Brodie E.L."/>
            <person name="Williams K.H."/>
            <person name="Hubbard S.S."/>
            <person name="Banfield J.F."/>
        </authorList>
    </citation>
    <scope>NUCLEOTIDE SEQUENCE [LARGE SCALE GENOMIC DNA]</scope>
</reference>
<evidence type="ECO:0000256" key="2">
    <source>
        <dbReference type="ARBA" id="ARBA00022448"/>
    </source>
</evidence>
<dbReference type="Gene3D" id="1.20.5.1030">
    <property type="entry name" value="Preprotein translocase secy subunit"/>
    <property type="match status" value="1"/>
</dbReference>
<keyword evidence="3 9" id="KW-1003">Cell membrane</keyword>
<keyword evidence="4 9" id="KW-0812">Transmembrane</keyword>
<dbReference type="GO" id="GO:0043952">
    <property type="term" value="P:protein transport by the Sec complex"/>
    <property type="evidence" value="ECO:0007669"/>
    <property type="project" value="UniProtKB-UniRule"/>
</dbReference>
<dbReference type="HAMAP" id="MF_00422">
    <property type="entry name" value="SecE"/>
    <property type="match status" value="1"/>
</dbReference>
<gene>
    <name evidence="9" type="primary">secE</name>
    <name evidence="10" type="ORF">A3B13_00160</name>
</gene>
<dbReference type="GO" id="GO:0006605">
    <property type="term" value="P:protein targeting"/>
    <property type="evidence" value="ECO:0007669"/>
    <property type="project" value="UniProtKB-UniRule"/>
</dbReference>
<dbReference type="STRING" id="1798649.A3B13_00160"/>
<dbReference type="GO" id="GO:0009306">
    <property type="term" value="P:protein secretion"/>
    <property type="evidence" value="ECO:0007669"/>
    <property type="project" value="UniProtKB-UniRule"/>
</dbReference>
<keyword evidence="7 9" id="KW-0811">Translocation</keyword>
<comment type="subcellular location">
    <subcellularLocation>
        <location evidence="9">Cell membrane</location>
        <topology evidence="9">Single-pass membrane protein</topology>
    </subcellularLocation>
    <subcellularLocation>
        <location evidence="1">Membrane</location>
    </subcellularLocation>
</comment>
<evidence type="ECO:0000256" key="7">
    <source>
        <dbReference type="ARBA" id="ARBA00023010"/>
    </source>
</evidence>
<evidence type="ECO:0000256" key="8">
    <source>
        <dbReference type="ARBA" id="ARBA00023136"/>
    </source>
</evidence>
<evidence type="ECO:0000256" key="1">
    <source>
        <dbReference type="ARBA" id="ARBA00004370"/>
    </source>
</evidence>
<keyword evidence="8 9" id="KW-0472">Membrane</keyword>
<dbReference type="AlphaFoldDB" id="A0A1G2CFP3"/>
<dbReference type="InterPro" id="IPR005807">
    <property type="entry name" value="SecE_bac"/>
</dbReference>
<evidence type="ECO:0000313" key="11">
    <source>
        <dbReference type="Proteomes" id="UP000176287"/>
    </source>
</evidence>
<keyword evidence="2 9" id="KW-0813">Transport</keyword>
<comment type="subunit">
    <text evidence="9">Component of the Sec protein translocase complex. Heterotrimer consisting of SecY, SecE and SecG subunits. The heterotrimers can form oligomers, although 1 heterotrimer is thought to be able to translocate proteins. Interacts with the ribosome. Interacts with SecDF, and other proteins may be involved. Interacts with SecA.</text>
</comment>